<evidence type="ECO:0000256" key="1">
    <source>
        <dbReference type="ARBA" id="ARBA00010605"/>
    </source>
</evidence>
<dbReference type="Pfam" id="PF01281">
    <property type="entry name" value="Ribosomal_L9_N"/>
    <property type="match status" value="1"/>
</dbReference>
<dbReference type="SUPFAM" id="SSF55653">
    <property type="entry name" value="Ribosomal protein L9 C-domain"/>
    <property type="match status" value="1"/>
</dbReference>
<dbReference type="GO" id="GO:1990904">
    <property type="term" value="C:ribonucleoprotein complex"/>
    <property type="evidence" value="ECO:0007669"/>
    <property type="project" value="UniProtKB-KW"/>
</dbReference>
<dbReference type="NCBIfam" id="TIGR00158">
    <property type="entry name" value="L9"/>
    <property type="match status" value="1"/>
</dbReference>
<dbReference type="HAMAP" id="MF_00503">
    <property type="entry name" value="Ribosomal_bL9"/>
    <property type="match status" value="1"/>
</dbReference>
<keyword evidence="5 7" id="KW-0687">Ribonucleoprotein</keyword>
<dbReference type="PROSITE" id="PS00651">
    <property type="entry name" value="RIBOSOMAL_L9"/>
    <property type="match status" value="1"/>
</dbReference>
<gene>
    <name evidence="7" type="primary">rplI</name>
    <name evidence="9" type="ORF">EJ997_09395</name>
</gene>
<dbReference type="InterPro" id="IPR036791">
    <property type="entry name" value="Ribosomal_bL9_C_sf"/>
</dbReference>
<dbReference type="PANTHER" id="PTHR21368">
    <property type="entry name" value="50S RIBOSOMAL PROTEIN L9"/>
    <property type="match status" value="1"/>
</dbReference>
<keyword evidence="3 7" id="KW-0694">RNA-binding</keyword>
<dbReference type="InterPro" id="IPR020594">
    <property type="entry name" value="Ribosomal_bL9_bac/chp"/>
</dbReference>
<dbReference type="Proteomes" id="UP000280344">
    <property type="component" value="Chromosome"/>
</dbReference>
<organism evidence="9 10">
    <name type="scientific">Flaviflexus ciconiae</name>
    <dbReference type="NCBI Taxonomy" id="2496867"/>
    <lineage>
        <taxon>Bacteria</taxon>
        <taxon>Bacillati</taxon>
        <taxon>Actinomycetota</taxon>
        <taxon>Actinomycetes</taxon>
        <taxon>Actinomycetales</taxon>
        <taxon>Actinomycetaceae</taxon>
        <taxon>Flaviflexus</taxon>
    </lineage>
</organism>
<evidence type="ECO:0000259" key="8">
    <source>
        <dbReference type="PROSITE" id="PS00651"/>
    </source>
</evidence>
<evidence type="ECO:0000256" key="5">
    <source>
        <dbReference type="ARBA" id="ARBA00023274"/>
    </source>
</evidence>
<evidence type="ECO:0000313" key="9">
    <source>
        <dbReference type="EMBL" id="AZQ77518.1"/>
    </source>
</evidence>
<dbReference type="GO" id="GO:0003735">
    <property type="term" value="F:structural constituent of ribosome"/>
    <property type="evidence" value="ECO:0007669"/>
    <property type="project" value="InterPro"/>
</dbReference>
<dbReference type="GO" id="GO:0019843">
    <property type="term" value="F:rRNA binding"/>
    <property type="evidence" value="ECO:0007669"/>
    <property type="project" value="UniProtKB-UniRule"/>
</dbReference>
<evidence type="ECO:0000256" key="4">
    <source>
        <dbReference type="ARBA" id="ARBA00022980"/>
    </source>
</evidence>
<dbReference type="InterPro" id="IPR000244">
    <property type="entry name" value="Ribosomal_bL9"/>
</dbReference>
<dbReference type="RefSeq" id="WP_126704321.1">
    <property type="nucleotide sequence ID" value="NZ_CP034593.1"/>
</dbReference>
<evidence type="ECO:0000256" key="7">
    <source>
        <dbReference type="HAMAP-Rule" id="MF_00503"/>
    </source>
</evidence>
<evidence type="ECO:0000313" key="10">
    <source>
        <dbReference type="Proteomes" id="UP000280344"/>
    </source>
</evidence>
<sequence length="149" mass="16531">MAKLILTHEVDRLGVPGDVVEVKDGYARNYLLPRGYATRWTKGAQKQIDQMEQARRKRDIATVEEAQTLRDKLEETSLTLTVRTGKSGRLFGAVTAADIAQAAQEATGENIDRRKVLVQNPIKSVGDYRVDIRLHSDVTVTVPVSVVSE</sequence>
<proteinExistence type="inferred from homology"/>
<dbReference type="InterPro" id="IPR020069">
    <property type="entry name" value="Ribosomal_bL9_C"/>
</dbReference>
<dbReference type="FunFam" id="3.40.5.10:FF:000003">
    <property type="entry name" value="50S ribosomal protein L9"/>
    <property type="match status" value="1"/>
</dbReference>
<dbReference type="InterPro" id="IPR009027">
    <property type="entry name" value="Ribosomal_bL9/RNase_H1_N"/>
</dbReference>
<evidence type="ECO:0000256" key="6">
    <source>
        <dbReference type="ARBA" id="ARBA00035292"/>
    </source>
</evidence>
<dbReference type="GO" id="GO:0006412">
    <property type="term" value="P:translation"/>
    <property type="evidence" value="ECO:0007669"/>
    <property type="project" value="UniProtKB-UniRule"/>
</dbReference>
<keyword evidence="4 7" id="KW-0689">Ribosomal protein</keyword>
<evidence type="ECO:0000256" key="2">
    <source>
        <dbReference type="ARBA" id="ARBA00022730"/>
    </source>
</evidence>
<comment type="function">
    <text evidence="7">Binds to the 23S rRNA.</text>
</comment>
<dbReference type="Pfam" id="PF03948">
    <property type="entry name" value="Ribosomal_L9_C"/>
    <property type="match status" value="1"/>
</dbReference>
<dbReference type="Gene3D" id="3.10.430.100">
    <property type="entry name" value="Ribosomal protein L9, C-terminal domain"/>
    <property type="match status" value="1"/>
</dbReference>
<name>A0A3S9PYY4_9ACTO</name>
<dbReference type="InterPro" id="IPR036935">
    <property type="entry name" value="Ribosomal_bL9_N_sf"/>
</dbReference>
<keyword evidence="2 7" id="KW-0699">rRNA-binding</keyword>
<dbReference type="Gene3D" id="3.40.5.10">
    <property type="entry name" value="Ribosomal protein L9, N-terminal domain"/>
    <property type="match status" value="1"/>
</dbReference>
<dbReference type="KEGG" id="flh:EJ997_09395"/>
<dbReference type="EMBL" id="CP034593">
    <property type="protein sequence ID" value="AZQ77518.1"/>
    <property type="molecule type" value="Genomic_DNA"/>
</dbReference>
<dbReference type="GO" id="GO:0005840">
    <property type="term" value="C:ribosome"/>
    <property type="evidence" value="ECO:0007669"/>
    <property type="project" value="UniProtKB-KW"/>
</dbReference>
<dbReference type="OrthoDB" id="9788336at2"/>
<accession>A0A3S9PYY4</accession>
<keyword evidence="10" id="KW-1185">Reference proteome</keyword>
<dbReference type="InterPro" id="IPR020070">
    <property type="entry name" value="Ribosomal_bL9_N"/>
</dbReference>
<protein>
    <recommendedName>
        <fullName evidence="6 7">Large ribosomal subunit protein bL9</fullName>
    </recommendedName>
</protein>
<comment type="similarity">
    <text evidence="1 7">Belongs to the bacterial ribosomal protein bL9 family.</text>
</comment>
<dbReference type="SUPFAM" id="SSF55658">
    <property type="entry name" value="L9 N-domain-like"/>
    <property type="match status" value="1"/>
</dbReference>
<reference evidence="9 10" key="1">
    <citation type="submission" date="2018-12" db="EMBL/GenBank/DDBJ databases">
        <title>Complete genome sequence of Flaviflexus sp. H23T48.</title>
        <authorList>
            <person name="Bae J.-W."/>
            <person name="Lee J.-Y."/>
        </authorList>
    </citation>
    <scope>NUCLEOTIDE SEQUENCE [LARGE SCALE GENOMIC DNA]</scope>
    <source>
        <strain evidence="9 10">H23T48</strain>
    </source>
</reference>
<feature type="domain" description="Ribosomal protein L9" evidence="8">
    <location>
        <begin position="14"/>
        <end position="41"/>
    </location>
</feature>
<dbReference type="AlphaFoldDB" id="A0A3S9PYY4"/>
<evidence type="ECO:0000256" key="3">
    <source>
        <dbReference type="ARBA" id="ARBA00022884"/>
    </source>
</evidence>